<protein>
    <submittedName>
        <fullName evidence="1">Uncharacterized protein</fullName>
    </submittedName>
</protein>
<organism evidence="1 2">
    <name type="scientific">Dulcicalothrix desertica PCC 7102</name>
    <dbReference type="NCBI Taxonomy" id="232991"/>
    <lineage>
        <taxon>Bacteria</taxon>
        <taxon>Bacillati</taxon>
        <taxon>Cyanobacteriota</taxon>
        <taxon>Cyanophyceae</taxon>
        <taxon>Nostocales</taxon>
        <taxon>Calotrichaceae</taxon>
        <taxon>Dulcicalothrix</taxon>
    </lineage>
</organism>
<comment type="caution">
    <text evidence="1">The sequence shown here is derived from an EMBL/GenBank/DDBJ whole genome shotgun (WGS) entry which is preliminary data.</text>
</comment>
<accession>A0A3S1J3R1</accession>
<keyword evidence="2" id="KW-1185">Reference proteome</keyword>
<reference evidence="1" key="1">
    <citation type="submission" date="2018-12" db="EMBL/GenBank/DDBJ databases">
        <authorList>
            <person name="Will S."/>
            <person name="Neumann-Schaal M."/>
            <person name="Henke P."/>
        </authorList>
    </citation>
    <scope>NUCLEOTIDE SEQUENCE</scope>
    <source>
        <strain evidence="1">PCC 7102</strain>
    </source>
</reference>
<dbReference type="AlphaFoldDB" id="A0A3S1J3R1"/>
<reference evidence="1" key="2">
    <citation type="journal article" date="2019" name="Genome Biol. Evol.">
        <title>Day and night: Metabolic profiles and evolutionary relationships of six axenic non-marine cyanobacteria.</title>
        <authorList>
            <person name="Will S.E."/>
            <person name="Henke P."/>
            <person name="Boedeker C."/>
            <person name="Huang S."/>
            <person name="Brinkmann H."/>
            <person name="Rohde M."/>
            <person name="Jarek M."/>
            <person name="Friedl T."/>
            <person name="Seufert S."/>
            <person name="Schumacher M."/>
            <person name="Overmann J."/>
            <person name="Neumann-Schaal M."/>
            <person name="Petersen J."/>
        </authorList>
    </citation>
    <scope>NUCLEOTIDE SEQUENCE [LARGE SCALE GENOMIC DNA]</scope>
    <source>
        <strain evidence="1">PCC 7102</strain>
    </source>
</reference>
<name>A0A3S1J3R1_9CYAN</name>
<evidence type="ECO:0000313" key="2">
    <source>
        <dbReference type="Proteomes" id="UP000271624"/>
    </source>
</evidence>
<sequence length="249" mass="28061">MQKQLETRKQEYPETTYVHLVHSLEGLINAIIKVNEQLSNTIIIDKKKNQYLETLKLIAINITNFGNKWNLTYLADASAVVGTDPNKDLSKLERKILSKIKGGTKMLARLDNPRETLEHKISLREEARVALDAVRRGEKVEEVQQTIEKEGKKAAKKDKGEIDVLTETEIIEVKGSASYGTATRPDITLIGQIEKYIQKIKKDAKVNPSLPPRKIVVHLTQGVSDDVRKWFIGKAAKSGVIIEIRTGQR</sequence>
<dbReference type="Proteomes" id="UP000271624">
    <property type="component" value="Unassembled WGS sequence"/>
</dbReference>
<proteinExistence type="predicted"/>
<evidence type="ECO:0000313" key="1">
    <source>
        <dbReference type="EMBL" id="RUT07150.1"/>
    </source>
</evidence>
<dbReference type="EMBL" id="RSCL01000005">
    <property type="protein sequence ID" value="RUT07150.1"/>
    <property type="molecule type" value="Genomic_DNA"/>
</dbReference>
<gene>
    <name evidence="1" type="ORF">DSM106972_024110</name>
</gene>